<gene>
    <name evidence="1" type="ORF">EVAR_28557_1</name>
</gene>
<accession>A0A4C1UY34</accession>
<organism evidence="1 2">
    <name type="scientific">Eumeta variegata</name>
    <name type="common">Bagworm moth</name>
    <name type="synonym">Eumeta japonica</name>
    <dbReference type="NCBI Taxonomy" id="151549"/>
    <lineage>
        <taxon>Eukaryota</taxon>
        <taxon>Metazoa</taxon>
        <taxon>Ecdysozoa</taxon>
        <taxon>Arthropoda</taxon>
        <taxon>Hexapoda</taxon>
        <taxon>Insecta</taxon>
        <taxon>Pterygota</taxon>
        <taxon>Neoptera</taxon>
        <taxon>Endopterygota</taxon>
        <taxon>Lepidoptera</taxon>
        <taxon>Glossata</taxon>
        <taxon>Ditrysia</taxon>
        <taxon>Tineoidea</taxon>
        <taxon>Psychidae</taxon>
        <taxon>Oiketicinae</taxon>
        <taxon>Eumeta</taxon>
    </lineage>
</organism>
<dbReference type="EMBL" id="BGZK01000239">
    <property type="protein sequence ID" value="GBP30917.1"/>
    <property type="molecule type" value="Genomic_DNA"/>
</dbReference>
<protein>
    <submittedName>
        <fullName evidence="1">Uncharacterized protein</fullName>
    </submittedName>
</protein>
<dbReference type="Proteomes" id="UP000299102">
    <property type="component" value="Unassembled WGS sequence"/>
</dbReference>
<evidence type="ECO:0000313" key="1">
    <source>
        <dbReference type="EMBL" id="GBP30917.1"/>
    </source>
</evidence>
<evidence type="ECO:0000313" key="2">
    <source>
        <dbReference type="Proteomes" id="UP000299102"/>
    </source>
</evidence>
<keyword evidence="2" id="KW-1185">Reference proteome</keyword>
<dbReference type="AlphaFoldDB" id="A0A4C1UY34"/>
<reference evidence="1 2" key="1">
    <citation type="journal article" date="2019" name="Commun. Biol.">
        <title>The bagworm genome reveals a unique fibroin gene that provides high tensile strength.</title>
        <authorList>
            <person name="Kono N."/>
            <person name="Nakamura H."/>
            <person name="Ohtoshi R."/>
            <person name="Tomita M."/>
            <person name="Numata K."/>
            <person name="Arakawa K."/>
        </authorList>
    </citation>
    <scope>NUCLEOTIDE SEQUENCE [LARGE SCALE GENOMIC DNA]</scope>
</reference>
<proteinExistence type="predicted"/>
<comment type="caution">
    <text evidence="1">The sequence shown here is derived from an EMBL/GenBank/DDBJ whole genome shotgun (WGS) entry which is preliminary data.</text>
</comment>
<name>A0A4C1UY34_EUMVA</name>
<sequence length="117" mass="13380">MWNIYWRALTTVTANGMTLSYIVMPLSAATHYSLVAYEASGLHNESHERWFRMLFEIENNRTLVGAKKQKEVVGKRIVRGPVWTIEVLAARWRDEVGGVSDVKRCPESIDDRSNPNS</sequence>